<dbReference type="InterPro" id="IPR000884">
    <property type="entry name" value="TSP1_rpt"/>
</dbReference>
<feature type="transmembrane region" description="Helical" evidence="4">
    <location>
        <begin position="555"/>
        <end position="576"/>
    </location>
</feature>
<feature type="signal peptide" evidence="5">
    <location>
        <begin position="1"/>
        <end position="24"/>
    </location>
</feature>
<gene>
    <name evidence="7" type="ORF">PVSEL_0501810</name>
</gene>
<dbReference type="VEuPathDB" id="PlasmoDB:PVSEL_0501810"/>
<feature type="region of interest" description="Disordered" evidence="3">
    <location>
        <begin position="582"/>
        <end position="617"/>
    </location>
</feature>
<dbReference type="Proteomes" id="UP000515697">
    <property type="component" value="Chromosome PVSEL_05"/>
</dbReference>
<dbReference type="EMBL" id="LR865426">
    <property type="protein sequence ID" value="CAD2099026.1"/>
    <property type="molecule type" value="Genomic_DNA"/>
</dbReference>
<name>A0A6V7SLR1_PLAVN</name>
<evidence type="ECO:0000256" key="2">
    <source>
        <dbReference type="ARBA" id="ARBA00022475"/>
    </source>
</evidence>
<proteinExistence type="predicted"/>
<dbReference type="VEuPathDB" id="PlasmoDB:PVBDA_1305460"/>
<dbReference type="PANTHER" id="PTHR24020">
    <property type="entry name" value="COLLAGEN ALPHA"/>
    <property type="match status" value="1"/>
</dbReference>
<organism evidence="7 8">
    <name type="scientific">Plasmodium vinckei</name>
    <dbReference type="NCBI Taxonomy" id="5860"/>
    <lineage>
        <taxon>Eukaryota</taxon>
        <taxon>Sar</taxon>
        <taxon>Alveolata</taxon>
        <taxon>Apicomplexa</taxon>
        <taxon>Aconoidasida</taxon>
        <taxon>Haemosporida</taxon>
        <taxon>Plasmodiidae</taxon>
        <taxon>Plasmodium</taxon>
        <taxon>Plasmodium (Vinckeia)</taxon>
    </lineage>
</organism>
<dbReference type="VEuPathDB" id="PlasmoDB:PVLDE_1305700"/>
<feature type="region of interest" description="Disordered" evidence="3">
    <location>
        <begin position="450"/>
        <end position="550"/>
    </location>
</feature>
<dbReference type="AlphaFoldDB" id="A0A6V7SLR1"/>
<dbReference type="PROSITE" id="PS50234">
    <property type="entry name" value="VWFA"/>
    <property type="match status" value="1"/>
</dbReference>
<dbReference type="VEuPathDB" id="PlasmoDB:PVVCY_1305250"/>
<feature type="compositionally biased region" description="Low complexity" evidence="3">
    <location>
        <begin position="530"/>
        <end position="550"/>
    </location>
</feature>
<feature type="chain" id="PRO_5027898371" evidence="5">
    <location>
        <begin position="25"/>
        <end position="617"/>
    </location>
</feature>
<feature type="compositionally biased region" description="Basic and acidic residues" evidence="3">
    <location>
        <begin position="502"/>
        <end position="513"/>
    </location>
</feature>
<dbReference type="Pfam" id="PF00092">
    <property type="entry name" value="VWA"/>
    <property type="match status" value="1"/>
</dbReference>
<dbReference type="Gene3D" id="2.20.100.10">
    <property type="entry name" value="Thrombospondin type-1 (TSP1) repeat"/>
    <property type="match status" value="1"/>
</dbReference>
<dbReference type="InterPro" id="IPR036465">
    <property type="entry name" value="vWFA_dom_sf"/>
</dbReference>
<dbReference type="PROSITE" id="PS50092">
    <property type="entry name" value="TSP1"/>
    <property type="match status" value="1"/>
</dbReference>
<evidence type="ECO:0000256" key="5">
    <source>
        <dbReference type="SAM" id="SignalP"/>
    </source>
</evidence>
<evidence type="ECO:0000313" key="7">
    <source>
        <dbReference type="EMBL" id="CAD2099026.1"/>
    </source>
</evidence>
<dbReference type="InterPro" id="IPR036383">
    <property type="entry name" value="TSP1_rpt_sf"/>
</dbReference>
<feature type="compositionally biased region" description="Basic and acidic residues" evidence="3">
    <location>
        <begin position="602"/>
        <end position="617"/>
    </location>
</feature>
<dbReference type="SMART" id="SM00327">
    <property type="entry name" value="VWA"/>
    <property type="match status" value="1"/>
</dbReference>
<keyword evidence="4" id="KW-0812">Transmembrane</keyword>
<comment type="subcellular location">
    <subcellularLocation>
        <location evidence="1">Cell membrane</location>
    </subcellularLocation>
</comment>
<evidence type="ECO:0000259" key="6">
    <source>
        <dbReference type="PROSITE" id="PS50234"/>
    </source>
</evidence>
<evidence type="ECO:0000256" key="1">
    <source>
        <dbReference type="ARBA" id="ARBA00004236"/>
    </source>
</evidence>
<evidence type="ECO:0000256" key="4">
    <source>
        <dbReference type="SAM" id="Phobius"/>
    </source>
</evidence>
<dbReference type="InterPro" id="IPR050525">
    <property type="entry name" value="ECM_Assembly_Org"/>
</dbReference>
<dbReference type="GO" id="GO:0005886">
    <property type="term" value="C:plasma membrane"/>
    <property type="evidence" value="ECO:0007669"/>
    <property type="project" value="UniProtKB-SubCell"/>
</dbReference>
<dbReference type="InterPro" id="IPR002035">
    <property type="entry name" value="VWF_A"/>
</dbReference>
<keyword evidence="5" id="KW-0732">Signal</keyword>
<dbReference type="VEuPathDB" id="PlasmoDB:PVPCR_0501860"/>
<keyword evidence="2" id="KW-1003">Cell membrane</keyword>
<evidence type="ECO:0000313" key="8">
    <source>
        <dbReference type="Proteomes" id="UP000515697"/>
    </source>
</evidence>
<protein>
    <submittedName>
        <fullName evidence="7">Thrombospondin-related anonymous protein, putative sporozoite surface protein 2, putative</fullName>
    </submittedName>
</protein>
<dbReference type="Pfam" id="PF00090">
    <property type="entry name" value="TSP_1"/>
    <property type="match status" value="1"/>
</dbReference>
<feature type="compositionally biased region" description="Low complexity" evidence="3">
    <location>
        <begin position="450"/>
        <end position="460"/>
    </location>
</feature>
<dbReference type="SMART" id="SM00209">
    <property type="entry name" value="TSP1"/>
    <property type="match status" value="1"/>
</dbReference>
<accession>A0A6V7SLR1</accession>
<dbReference type="SUPFAM" id="SSF53300">
    <property type="entry name" value="vWA-like"/>
    <property type="match status" value="1"/>
</dbReference>
<dbReference type="SUPFAM" id="SSF82895">
    <property type="entry name" value="TSP-1 type 1 repeat"/>
    <property type="match status" value="1"/>
</dbReference>
<keyword evidence="4" id="KW-0472">Membrane</keyword>
<feature type="compositionally biased region" description="Low complexity" evidence="3">
    <location>
        <begin position="473"/>
        <end position="488"/>
    </location>
</feature>
<reference evidence="7 8" key="1">
    <citation type="submission" date="2020-08" db="EMBL/GenBank/DDBJ databases">
        <authorList>
            <person name="Ramaprasad A."/>
        </authorList>
    </citation>
    <scope>NUCLEOTIDE SEQUENCE [LARGE SCALE GENOMIC DNA]</scope>
</reference>
<keyword evidence="4" id="KW-1133">Transmembrane helix</keyword>
<sequence length="617" mass="67516">MKLLRNSKYLFVVLLLCLSVFLSGQEIPDEVKYSEEVCNERIDIHILVDGSGSIGHSNWTTYLIPMLMTLVDSLNISPDTINITMTLFSTNPQDLVRVNGYGSTDKNDLRFVIEYIQNKYSPHGTTNLTAALTNVDNLIQSKAVRPDAIQLVIILTDGIPNNLKKAAEAVDELKKKDVKVAIIGVGAGVNHKYNRVLAGCARLGRCPYYSSGNWNKAQTMIKPFLSKVCQEVERTALCGKWEEWSECSTTCGNGTKTRRRNKLHPNCVGEMTASCNIRDCPPKPVAPPVIPIKVPDIPVEPEEPIEPAEPIEPENPILPIEPIIPADLADPVEPLRPEIIEDPFIVPDEPADAIVIPNVAPEIPSDPLVIPNVAPEIPSDPLVIPNVAPEIPSDPLVIPNVAPEIPSDPLVIPNVAPEIPRDPLVIPSIIPEEPIEAIIAPDVNPKIPIIPEKNNEIPGNLPENPSDSPVEYPKPNEGGNNPNKNIPNRDIIPGDNDPYRSQGERIPKPHRSNDGYVYDDYINDNEPLEPETINNNEENKNKNNSKPRSNNGYKIAGGIIGGLAIIGCAGVAYNFIASSGAAGLAGEPTPFEDVMPDDEKETIENEQFKLPEDNDWN</sequence>
<evidence type="ECO:0000256" key="3">
    <source>
        <dbReference type="SAM" id="MobiDB-lite"/>
    </source>
</evidence>
<dbReference type="Gene3D" id="3.40.50.410">
    <property type="entry name" value="von Willebrand factor, type A domain"/>
    <property type="match status" value="1"/>
</dbReference>
<feature type="domain" description="VWFA" evidence="6">
    <location>
        <begin position="43"/>
        <end position="228"/>
    </location>
</feature>